<keyword evidence="15" id="KW-1208">Phospholipid metabolism</keyword>
<evidence type="ECO:0000256" key="9">
    <source>
        <dbReference type="ARBA" id="ARBA00022679"/>
    </source>
</evidence>
<accession>A0A7C4AJY1</accession>
<evidence type="ECO:0000256" key="7">
    <source>
        <dbReference type="ARBA" id="ARBA00022475"/>
    </source>
</evidence>
<dbReference type="Pfam" id="PF01066">
    <property type="entry name" value="CDP-OH_P_transf"/>
    <property type="match status" value="1"/>
</dbReference>
<evidence type="ECO:0000256" key="12">
    <source>
        <dbReference type="ARBA" id="ARBA00023098"/>
    </source>
</evidence>
<dbReference type="EMBL" id="DTHO01000061">
    <property type="protein sequence ID" value="HGG99912.1"/>
    <property type="molecule type" value="Genomic_DNA"/>
</dbReference>
<keyword evidence="8" id="KW-0444">Lipid biosynthesis</keyword>
<comment type="pathway">
    <text evidence="3">Phospholipid metabolism; phosphatidylglycerol biosynthesis; phosphatidylglycerol from CDP-diacylglycerol: step 1/2.</text>
</comment>
<dbReference type="GO" id="GO:0005886">
    <property type="term" value="C:plasma membrane"/>
    <property type="evidence" value="ECO:0007669"/>
    <property type="project" value="UniProtKB-SubCell"/>
</dbReference>
<feature type="transmembrane region" description="Helical" evidence="19">
    <location>
        <begin position="31"/>
        <end position="51"/>
    </location>
</feature>
<evidence type="ECO:0000256" key="5">
    <source>
        <dbReference type="ARBA" id="ARBA00013170"/>
    </source>
</evidence>
<evidence type="ECO:0000256" key="16">
    <source>
        <dbReference type="ARBA" id="ARBA00048586"/>
    </source>
</evidence>
<dbReference type="EC" id="2.7.8.5" evidence="5 17"/>
<gene>
    <name evidence="20" type="primary">pgsA</name>
    <name evidence="20" type="ORF">ENV75_05650</name>
</gene>
<dbReference type="NCBIfam" id="TIGR00560">
    <property type="entry name" value="pgsA"/>
    <property type="match status" value="1"/>
</dbReference>
<keyword evidence="9 18" id="KW-0808">Transferase</keyword>
<comment type="subcellular location">
    <subcellularLocation>
        <location evidence="2">Cell membrane</location>
        <topology evidence="2">Multi-pass membrane protein</topology>
    </subcellularLocation>
</comment>
<dbReference type="PANTHER" id="PTHR14269:SF62">
    <property type="entry name" value="CDP-DIACYLGLYCEROL--GLYCEROL-3-PHOSPHATE 3-PHOSPHATIDYLTRANSFERASE 1, CHLOROPLASTIC"/>
    <property type="match status" value="1"/>
</dbReference>
<dbReference type="GO" id="GO:0008444">
    <property type="term" value="F:CDP-diacylglycerol-glycerol-3-phosphate 3-phosphatidyltransferase activity"/>
    <property type="evidence" value="ECO:0007669"/>
    <property type="project" value="UniProtKB-UniRule"/>
</dbReference>
<keyword evidence="14" id="KW-0594">Phospholipid biosynthesis</keyword>
<dbReference type="Gene3D" id="1.20.120.1760">
    <property type="match status" value="1"/>
</dbReference>
<protein>
    <recommendedName>
        <fullName evidence="6 17">CDP-diacylglycerol--glycerol-3-phosphate 3-phosphatidyltransferase</fullName>
        <ecNumber evidence="5 17">2.7.8.5</ecNumber>
    </recommendedName>
</protein>
<evidence type="ECO:0000256" key="14">
    <source>
        <dbReference type="ARBA" id="ARBA00023209"/>
    </source>
</evidence>
<dbReference type="AlphaFoldDB" id="A0A7C4AJY1"/>
<keyword evidence="13 19" id="KW-0472">Membrane</keyword>
<feature type="transmembrane region" description="Helical" evidence="19">
    <location>
        <begin position="63"/>
        <end position="84"/>
    </location>
</feature>
<evidence type="ECO:0000256" key="11">
    <source>
        <dbReference type="ARBA" id="ARBA00022989"/>
    </source>
</evidence>
<dbReference type="InterPro" id="IPR000462">
    <property type="entry name" value="CDP-OH_P_trans"/>
</dbReference>
<dbReference type="PIRSF" id="PIRSF000847">
    <property type="entry name" value="Phos_ph_gly_syn"/>
    <property type="match status" value="1"/>
</dbReference>
<proteinExistence type="inferred from homology"/>
<evidence type="ECO:0000256" key="6">
    <source>
        <dbReference type="ARBA" id="ARBA00014944"/>
    </source>
</evidence>
<keyword evidence="7" id="KW-1003">Cell membrane</keyword>
<feature type="transmembrane region" description="Helical" evidence="19">
    <location>
        <begin position="151"/>
        <end position="171"/>
    </location>
</feature>
<dbReference type="InterPro" id="IPR043130">
    <property type="entry name" value="CDP-OH_PTrfase_TM_dom"/>
</dbReference>
<evidence type="ECO:0000256" key="10">
    <source>
        <dbReference type="ARBA" id="ARBA00022692"/>
    </source>
</evidence>
<name>A0A7C4AJY1_9BACT</name>
<evidence type="ECO:0000313" key="20">
    <source>
        <dbReference type="EMBL" id="HGG99912.1"/>
    </source>
</evidence>
<dbReference type="InterPro" id="IPR048254">
    <property type="entry name" value="CDP_ALCOHOL_P_TRANSF_CS"/>
</dbReference>
<dbReference type="InterPro" id="IPR050324">
    <property type="entry name" value="CDP-alcohol_PTase-I"/>
</dbReference>
<keyword evidence="12" id="KW-0443">Lipid metabolism</keyword>
<dbReference type="PROSITE" id="PS00379">
    <property type="entry name" value="CDP_ALCOHOL_P_TRANSF"/>
    <property type="match status" value="1"/>
</dbReference>
<evidence type="ECO:0000256" key="8">
    <source>
        <dbReference type="ARBA" id="ARBA00022516"/>
    </source>
</evidence>
<dbReference type="FunFam" id="1.20.120.1760:FF:000004">
    <property type="entry name" value="CDP-diacylglycerol--glycerol-3-phosphate 3-phosphatidyltransferase"/>
    <property type="match status" value="1"/>
</dbReference>
<evidence type="ECO:0000256" key="15">
    <source>
        <dbReference type="ARBA" id="ARBA00023264"/>
    </source>
</evidence>
<feature type="transmembrane region" description="Helical" evidence="19">
    <location>
        <begin position="7"/>
        <end position="25"/>
    </location>
</feature>
<evidence type="ECO:0000256" key="13">
    <source>
        <dbReference type="ARBA" id="ARBA00023136"/>
    </source>
</evidence>
<reference evidence="20" key="1">
    <citation type="journal article" date="2020" name="mSystems">
        <title>Genome- and Community-Level Interaction Insights into Carbon Utilization and Element Cycling Functions of Hydrothermarchaeota in Hydrothermal Sediment.</title>
        <authorList>
            <person name="Zhou Z."/>
            <person name="Liu Y."/>
            <person name="Xu W."/>
            <person name="Pan J."/>
            <person name="Luo Z.H."/>
            <person name="Li M."/>
        </authorList>
    </citation>
    <scope>NUCLEOTIDE SEQUENCE [LARGE SCALE GENOMIC DNA]</scope>
    <source>
        <strain evidence="20">SpSt-788</strain>
    </source>
</reference>
<dbReference type="PANTHER" id="PTHR14269">
    <property type="entry name" value="CDP-DIACYLGLYCEROL--GLYCEROL-3-PHOSPHATE 3-PHOSPHATIDYLTRANSFERASE-RELATED"/>
    <property type="match status" value="1"/>
</dbReference>
<dbReference type="GO" id="GO:0046474">
    <property type="term" value="P:glycerophospholipid biosynthetic process"/>
    <property type="evidence" value="ECO:0007669"/>
    <property type="project" value="TreeGrafter"/>
</dbReference>
<comment type="caution">
    <text evidence="20">The sequence shown here is derived from an EMBL/GenBank/DDBJ whole genome shotgun (WGS) entry which is preliminary data.</text>
</comment>
<keyword evidence="11 19" id="KW-1133">Transmembrane helix</keyword>
<evidence type="ECO:0000256" key="17">
    <source>
        <dbReference type="NCBIfam" id="TIGR00560"/>
    </source>
</evidence>
<evidence type="ECO:0000256" key="2">
    <source>
        <dbReference type="ARBA" id="ARBA00004651"/>
    </source>
</evidence>
<evidence type="ECO:0000256" key="3">
    <source>
        <dbReference type="ARBA" id="ARBA00005042"/>
    </source>
</evidence>
<comment type="function">
    <text evidence="1">This protein catalyzes the committed step to the synthesis of the acidic phospholipids.</text>
</comment>
<comment type="catalytic activity">
    <reaction evidence="16">
        <text>a CDP-1,2-diacyl-sn-glycerol + sn-glycerol 3-phosphate = a 1,2-diacyl-sn-glycero-3-phospho-(1'-sn-glycero-3'-phosphate) + CMP + H(+)</text>
        <dbReference type="Rhea" id="RHEA:12593"/>
        <dbReference type="ChEBI" id="CHEBI:15378"/>
        <dbReference type="ChEBI" id="CHEBI:57597"/>
        <dbReference type="ChEBI" id="CHEBI:58332"/>
        <dbReference type="ChEBI" id="CHEBI:60110"/>
        <dbReference type="ChEBI" id="CHEBI:60377"/>
        <dbReference type="EC" id="2.7.8.5"/>
    </reaction>
</comment>
<sequence>MNTRTFNLPISLTILRILIIPLFIIEAPGNPQVGAFFFFIASVTDFLDGYLARKFGQITKLGIILDPIADKLLVISALVILVDIARIPSWIAIVIILREFIITTLRFYALSKGIVIPAETAGKAKTVLQMISILLLLIAEEINGVDLYDAGLILIYIATVVAIFSGIQYLFHFWRNIK</sequence>
<evidence type="ECO:0000256" key="18">
    <source>
        <dbReference type="RuleBase" id="RU003750"/>
    </source>
</evidence>
<organism evidence="20">
    <name type="scientific">Thermodesulfovibrio aggregans</name>
    <dbReference type="NCBI Taxonomy" id="86166"/>
    <lineage>
        <taxon>Bacteria</taxon>
        <taxon>Pseudomonadati</taxon>
        <taxon>Nitrospirota</taxon>
        <taxon>Thermodesulfovibrionia</taxon>
        <taxon>Thermodesulfovibrionales</taxon>
        <taxon>Thermodesulfovibrionaceae</taxon>
        <taxon>Thermodesulfovibrio</taxon>
    </lineage>
</organism>
<evidence type="ECO:0000256" key="1">
    <source>
        <dbReference type="ARBA" id="ARBA00003973"/>
    </source>
</evidence>
<comment type="similarity">
    <text evidence="4 18">Belongs to the CDP-alcohol phosphatidyltransferase class-I family.</text>
</comment>
<keyword evidence="10 19" id="KW-0812">Transmembrane</keyword>
<evidence type="ECO:0000256" key="19">
    <source>
        <dbReference type="SAM" id="Phobius"/>
    </source>
</evidence>
<dbReference type="InterPro" id="IPR004570">
    <property type="entry name" value="Phosphatidylglycerol_P_synth"/>
</dbReference>
<evidence type="ECO:0000256" key="4">
    <source>
        <dbReference type="ARBA" id="ARBA00010441"/>
    </source>
</evidence>